<gene>
    <name evidence="9" type="ORF">OYC64_009032</name>
</gene>
<keyword evidence="2 7" id="KW-0812">Transmembrane</keyword>
<name>A0ABD2G6Y3_PAGBO</name>
<feature type="domain" description="KASH" evidence="8">
    <location>
        <begin position="1"/>
        <end position="33"/>
    </location>
</feature>
<evidence type="ECO:0000313" key="9">
    <source>
        <dbReference type="EMBL" id="KAL3049697.1"/>
    </source>
</evidence>
<reference evidence="9 10" key="2">
    <citation type="journal article" date="2024" name="G3 (Bethesda)">
        <title>The genome of the cryopelagic Antarctic bald notothen, Trematomus borchgrevinki.</title>
        <authorList>
            <person name="Rayamajhi N."/>
            <person name="Rivera-Colon A.G."/>
            <person name="Minhas B.F."/>
            <person name="Cheng C.C."/>
            <person name="Catchen J.M."/>
        </authorList>
    </citation>
    <scope>NUCLEOTIDE SEQUENCE [LARGE SCALE GENOMIC DNA]</scope>
    <source>
        <strain evidence="9">AGRC-2024</strain>
    </source>
</reference>
<dbReference type="GO" id="GO:0005640">
    <property type="term" value="C:nuclear outer membrane"/>
    <property type="evidence" value="ECO:0007669"/>
    <property type="project" value="UniProtKB-SubCell"/>
</dbReference>
<dbReference type="InterPro" id="IPR012315">
    <property type="entry name" value="KASH"/>
</dbReference>
<keyword evidence="5" id="KW-0539">Nucleus</keyword>
<protein>
    <recommendedName>
        <fullName evidence="8">KASH domain-containing protein</fullName>
    </recommendedName>
</protein>
<evidence type="ECO:0000256" key="4">
    <source>
        <dbReference type="ARBA" id="ARBA00023136"/>
    </source>
</evidence>
<evidence type="ECO:0000256" key="5">
    <source>
        <dbReference type="ARBA" id="ARBA00023242"/>
    </source>
</evidence>
<feature type="topological domain" description="Perinuclear space" evidence="7">
    <location>
        <begin position="6"/>
        <end position="33"/>
    </location>
</feature>
<keyword evidence="4 7" id="KW-0472">Membrane</keyword>
<evidence type="ECO:0000313" key="10">
    <source>
        <dbReference type="Proteomes" id="UP001619887"/>
    </source>
</evidence>
<feature type="non-terminal residue" evidence="9">
    <location>
        <position position="1"/>
    </location>
</feature>
<reference evidence="9 10" key="1">
    <citation type="journal article" date="2022" name="G3 (Bethesda)">
        <title>Evaluating Illumina-, Nanopore-, and PacBio-based genome assembly strategies with the bald notothen, Trematomus borchgrevinki.</title>
        <authorList>
            <person name="Rayamajhi N."/>
            <person name="Cheng C.C."/>
            <person name="Catchen J.M."/>
        </authorList>
    </citation>
    <scope>NUCLEOTIDE SEQUENCE [LARGE SCALE GENOMIC DNA]</scope>
    <source>
        <strain evidence="9">AGRC-2024</strain>
    </source>
</reference>
<dbReference type="Pfam" id="PF10541">
    <property type="entry name" value="KASH"/>
    <property type="match status" value="1"/>
</dbReference>
<evidence type="ECO:0000256" key="3">
    <source>
        <dbReference type="ARBA" id="ARBA00022989"/>
    </source>
</evidence>
<feature type="topological domain" description="Cytoplasmic" evidence="7">
    <location>
        <position position="1"/>
    </location>
</feature>
<proteinExistence type="inferred from homology"/>
<dbReference type="Proteomes" id="UP001619887">
    <property type="component" value="Unassembled WGS sequence"/>
</dbReference>
<sequence length="33" mass="3789">FLLPLTEEDYCSQSNNFLHSFSPMLSYTNPPPV</sequence>
<organism evidence="9 10">
    <name type="scientific">Pagothenia borchgrevinki</name>
    <name type="common">Bald rockcod</name>
    <name type="synonym">Trematomus borchgrevinki</name>
    <dbReference type="NCBI Taxonomy" id="8213"/>
    <lineage>
        <taxon>Eukaryota</taxon>
        <taxon>Metazoa</taxon>
        <taxon>Chordata</taxon>
        <taxon>Craniata</taxon>
        <taxon>Vertebrata</taxon>
        <taxon>Euteleostomi</taxon>
        <taxon>Actinopterygii</taxon>
        <taxon>Neopterygii</taxon>
        <taxon>Teleostei</taxon>
        <taxon>Neoteleostei</taxon>
        <taxon>Acanthomorphata</taxon>
        <taxon>Eupercaria</taxon>
        <taxon>Perciformes</taxon>
        <taxon>Notothenioidei</taxon>
        <taxon>Nototheniidae</taxon>
        <taxon>Pagothenia</taxon>
    </lineage>
</organism>
<accession>A0ABD2G6Y3</accession>
<comment type="caution">
    <text evidence="9">The sequence shown here is derived from an EMBL/GenBank/DDBJ whole genome shotgun (WGS) entry which is preliminary data.</text>
</comment>
<comment type="similarity">
    <text evidence="1">Belongs to the nesprin family.</text>
</comment>
<evidence type="ECO:0000256" key="1">
    <source>
        <dbReference type="ARBA" id="ARBA00008619"/>
    </source>
</evidence>
<dbReference type="PROSITE" id="PS51049">
    <property type="entry name" value="KASH"/>
    <property type="match status" value="1"/>
</dbReference>
<dbReference type="EMBL" id="JBIYXZ010002082">
    <property type="protein sequence ID" value="KAL3049697.1"/>
    <property type="molecule type" value="Genomic_DNA"/>
</dbReference>
<evidence type="ECO:0000256" key="2">
    <source>
        <dbReference type="ARBA" id="ARBA00022692"/>
    </source>
</evidence>
<keyword evidence="10" id="KW-1185">Reference proteome</keyword>
<evidence type="ECO:0000256" key="7">
    <source>
        <dbReference type="PROSITE-ProRule" id="PRU00385"/>
    </source>
</evidence>
<evidence type="ECO:0000259" key="8">
    <source>
        <dbReference type="PROSITE" id="PS51049"/>
    </source>
</evidence>
<comment type="subcellular location">
    <subcellularLocation>
        <location evidence="6">Nucleus outer membrane</location>
        <topology evidence="6">Single-pass type IV membrane protein</topology>
    </subcellularLocation>
</comment>
<dbReference type="AlphaFoldDB" id="A0ABD2G6Y3"/>
<keyword evidence="3" id="KW-1133">Transmembrane helix</keyword>
<evidence type="ECO:0000256" key="6">
    <source>
        <dbReference type="ARBA" id="ARBA00046312"/>
    </source>
</evidence>